<reference evidence="4 5" key="1">
    <citation type="submission" date="2020-01" db="EMBL/GenBank/DDBJ databases">
        <title>Draft Genome Sequence of Vibrio sp. strain OCN044, Isolated from a Healthy Coral at Palmyra Atoll.</title>
        <authorList>
            <person name="Videau P."/>
            <person name="Loughran R."/>
            <person name="Esquivel A."/>
            <person name="Deadmond M."/>
            <person name="Paddock B.E."/>
            <person name="Saw J.H."/>
            <person name="Ushijima B."/>
        </authorList>
    </citation>
    <scope>NUCLEOTIDE SEQUENCE [LARGE SCALE GENOMIC DNA]</scope>
    <source>
        <strain evidence="4 5">OCN044</strain>
    </source>
</reference>
<dbReference type="Proteomes" id="UP000478571">
    <property type="component" value="Unassembled WGS sequence"/>
</dbReference>
<evidence type="ECO:0000256" key="1">
    <source>
        <dbReference type="ARBA" id="ARBA00022679"/>
    </source>
</evidence>
<evidence type="ECO:0000256" key="2">
    <source>
        <dbReference type="ARBA" id="ARBA00023315"/>
    </source>
</evidence>
<dbReference type="InterPro" id="IPR000182">
    <property type="entry name" value="GNAT_dom"/>
</dbReference>
<dbReference type="AlphaFoldDB" id="A0A6L8LS65"/>
<dbReference type="PROSITE" id="PS51186">
    <property type="entry name" value="GNAT"/>
    <property type="match status" value="1"/>
</dbReference>
<protein>
    <submittedName>
        <fullName evidence="4">GNAT family N-acetyltransferase</fullName>
    </submittedName>
</protein>
<sequence length="164" mass="18904">MEIRSGKFSDIVAITDIFNFYIENSNARFEEVPFTLENRQDWFKQFSSESRYQLYVATEGGKLLGFACTQPYRDTPAFEDTVEATIYLAEESIGRGVGSELYFNLFESLLCFNLHRVLVGVALPNDGSIALHKRFGFREIGIFDQYAKKNGKYISSMWLEKLMK</sequence>
<organism evidence="4 5">
    <name type="scientific">Vibrio tetraodonis subsp. pristinus</name>
    <dbReference type="NCBI Taxonomy" id="2695891"/>
    <lineage>
        <taxon>Bacteria</taxon>
        <taxon>Pseudomonadati</taxon>
        <taxon>Pseudomonadota</taxon>
        <taxon>Gammaproteobacteria</taxon>
        <taxon>Vibrionales</taxon>
        <taxon>Vibrionaceae</taxon>
        <taxon>Vibrio</taxon>
    </lineage>
</organism>
<keyword evidence="5" id="KW-1185">Reference proteome</keyword>
<name>A0A6L8LS65_9VIBR</name>
<dbReference type="RefSeq" id="WP_160928122.1">
    <property type="nucleotide sequence ID" value="NZ_WWEU01000002.1"/>
</dbReference>
<evidence type="ECO:0000313" key="4">
    <source>
        <dbReference type="EMBL" id="MYM58857.1"/>
    </source>
</evidence>
<evidence type="ECO:0000259" key="3">
    <source>
        <dbReference type="PROSITE" id="PS51186"/>
    </source>
</evidence>
<dbReference type="SUPFAM" id="SSF55729">
    <property type="entry name" value="Acyl-CoA N-acyltransferases (Nat)"/>
    <property type="match status" value="1"/>
</dbReference>
<dbReference type="EMBL" id="WWEU01000002">
    <property type="protein sequence ID" value="MYM58857.1"/>
    <property type="molecule type" value="Genomic_DNA"/>
</dbReference>
<accession>A0A6L8LS65</accession>
<proteinExistence type="predicted"/>
<dbReference type="Gene3D" id="3.40.630.30">
    <property type="match status" value="1"/>
</dbReference>
<dbReference type="PANTHER" id="PTHR43072:SF23">
    <property type="entry name" value="UPF0039 PROTEIN C11D3.02C"/>
    <property type="match status" value="1"/>
</dbReference>
<comment type="caution">
    <text evidence="4">The sequence shown here is derived from an EMBL/GenBank/DDBJ whole genome shotgun (WGS) entry which is preliminary data.</text>
</comment>
<gene>
    <name evidence="4" type="ORF">GTG28_06440</name>
</gene>
<dbReference type="PANTHER" id="PTHR43072">
    <property type="entry name" value="N-ACETYLTRANSFERASE"/>
    <property type="match status" value="1"/>
</dbReference>
<feature type="domain" description="N-acetyltransferase" evidence="3">
    <location>
        <begin position="1"/>
        <end position="164"/>
    </location>
</feature>
<dbReference type="GO" id="GO:0016747">
    <property type="term" value="F:acyltransferase activity, transferring groups other than amino-acyl groups"/>
    <property type="evidence" value="ECO:0007669"/>
    <property type="project" value="InterPro"/>
</dbReference>
<dbReference type="Pfam" id="PF00583">
    <property type="entry name" value="Acetyltransf_1"/>
    <property type="match status" value="1"/>
</dbReference>
<keyword evidence="1 4" id="KW-0808">Transferase</keyword>
<evidence type="ECO:0000313" key="5">
    <source>
        <dbReference type="Proteomes" id="UP000478571"/>
    </source>
</evidence>
<keyword evidence="2" id="KW-0012">Acyltransferase</keyword>
<dbReference type="InterPro" id="IPR016181">
    <property type="entry name" value="Acyl_CoA_acyltransferase"/>
</dbReference>
<dbReference type="CDD" id="cd04301">
    <property type="entry name" value="NAT_SF"/>
    <property type="match status" value="1"/>
</dbReference>